<name>A0A1Z4JI35_LEPBY</name>
<protein>
    <recommendedName>
        <fullName evidence="3">CRR6 family NdhI maturation factor</fullName>
    </recommendedName>
</protein>
<dbReference type="Proteomes" id="UP000217895">
    <property type="component" value="Chromosome"/>
</dbReference>
<dbReference type="EMBL" id="AP018203">
    <property type="protein sequence ID" value="BAY56323.1"/>
    <property type="molecule type" value="Genomic_DNA"/>
</dbReference>
<gene>
    <name evidence="1" type="ORF">NIES2135_31540</name>
</gene>
<dbReference type="GO" id="GO:0010275">
    <property type="term" value="P:NAD(P)H dehydrogenase complex assembly"/>
    <property type="evidence" value="ECO:0007669"/>
    <property type="project" value="TreeGrafter"/>
</dbReference>
<dbReference type="AlphaFoldDB" id="A0A1Z4JI35"/>
<dbReference type="PANTHER" id="PTHR35724:SF1">
    <property type="entry name" value="PROTEIN CHLORORESPIRATORY REDUCTION 6, CHLOROPLASTIC"/>
    <property type="match status" value="1"/>
</dbReference>
<dbReference type="NCBIfam" id="NF038024">
    <property type="entry name" value="CRR6_slr1097"/>
    <property type="match status" value="1"/>
</dbReference>
<evidence type="ECO:0000313" key="1">
    <source>
        <dbReference type="EMBL" id="BAY56323.1"/>
    </source>
</evidence>
<evidence type="ECO:0008006" key="3">
    <source>
        <dbReference type="Google" id="ProtNLM"/>
    </source>
</evidence>
<organism evidence="1 2">
    <name type="scientific">Leptolyngbya boryana NIES-2135</name>
    <dbReference type="NCBI Taxonomy" id="1973484"/>
    <lineage>
        <taxon>Bacteria</taxon>
        <taxon>Bacillati</taxon>
        <taxon>Cyanobacteriota</taxon>
        <taxon>Cyanophyceae</taxon>
        <taxon>Leptolyngbyales</taxon>
        <taxon>Leptolyngbyaceae</taxon>
        <taxon>Leptolyngbya group</taxon>
        <taxon>Leptolyngbya</taxon>
    </lineage>
</organism>
<sequence>MIIHLTAEQIDTVDLSQVIDRIESLKPNLREHEQSIQFKIDYPLDPSDPREYSEIPEIRLWFIRLDATYPWMPFLLNWSEKELGRYAAMLVPHQIQKDGIEYNPEALEIFVMQKTFVMLNWLTEQQIEARSRVKSMTKTLGYELDDAFFLMLEGR</sequence>
<dbReference type="InterPro" id="IPR014946">
    <property type="entry name" value="CRR6"/>
</dbReference>
<keyword evidence="2" id="KW-1185">Reference proteome</keyword>
<proteinExistence type="predicted"/>
<accession>A0A1Z4JI35</accession>
<dbReference type="Pfam" id="PF08847">
    <property type="entry name" value="Crr6"/>
    <property type="match status" value="1"/>
</dbReference>
<evidence type="ECO:0000313" key="2">
    <source>
        <dbReference type="Proteomes" id="UP000217895"/>
    </source>
</evidence>
<dbReference type="PANTHER" id="PTHR35724">
    <property type="entry name" value="PROTEIN CHLORORESPIRATORY REDUCTION 6, CHLOROPLASTIC"/>
    <property type="match status" value="1"/>
</dbReference>
<reference evidence="1 2" key="1">
    <citation type="submission" date="2017-06" db="EMBL/GenBank/DDBJ databases">
        <title>Genome sequencing of cyanobaciteial culture collection at National Institute for Environmental Studies (NIES).</title>
        <authorList>
            <person name="Hirose Y."/>
            <person name="Shimura Y."/>
            <person name="Fujisawa T."/>
            <person name="Nakamura Y."/>
            <person name="Kawachi M."/>
        </authorList>
    </citation>
    <scope>NUCLEOTIDE SEQUENCE [LARGE SCALE GENOMIC DNA]</scope>
    <source>
        <strain evidence="1 2">NIES-2135</strain>
    </source>
</reference>